<evidence type="ECO:0000256" key="3">
    <source>
        <dbReference type="ARBA" id="ARBA00012737"/>
    </source>
</evidence>
<evidence type="ECO:0000256" key="5">
    <source>
        <dbReference type="ARBA" id="ARBA00022840"/>
    </source>
</evidence>
<evidence type="ECO:0000256" key="7">
    <source>
        <dbReference type="ARBA" id="ARBA00048741"/>
    </source>
</evidence>
<dbReference type="Proteomes" id="UP001179121">
    <property type="component" value="Chromosome"/>
</dbReference>
<dbReference type="InterPro" id="IPR029055">
    <property type="entry name" value="Ntn_hydrolases_N"/>
</dbReference>
<dbReference type="InterPro" id="IPR014729">
    <property type="entry name" value="Rossmann-like_a/b/a_fold"/>
</dbReference>
<evidence type="ECO:0000256" key="2">
    <source>
        <dbReference type="ARBA" id="ARBA00005752"/>
    </source>
</evidence>
<protein>
    <recommendedName>
        <fullName evidence="3">asparagine synthase (glutamine-hydrolyzing)</fullName>
        <ecNumber evidence="3">6.3.5.4</ecNumber>
    </recommendedName>
</protein>
<gene>
    <name evidence="11" type="ORF">DNFV4_03607</name>
</gene>
<keyword evidence="5 9" id="KW-0067">ATP-binding</keyword>
<dbReference type="GO" id="GO:0006529">
    <property type="term" value="P:asparagine biosynthetic process"/>
    <property type="evidence" value="ECO:0007669"/>
    <property type="project" value="UniProtKB-KW"/>
</dbReference>
<dbReference type="PROSITE" id="PS51278">
    <property type="entry name" value="GATASE_TYPE_2"/>
    <property type="match status" value="1"/>
</dbReference>
<evidence type="ECO:0000313" key="11">
    <source>
        <dbReference type="EMBL" id="CAI4033174.1"/>
    </source>
</evidence>
<dbReference type="NCBIfam" id="TIGR01536">
    <property type="entry name" value="asn_synth_AEB"/>
    <property type="match status" value="1"/>
</dbReference>
<dbReference type="GO" id="GO:0005524">
    <property type="term" value="F:ATP binding"/>
    <property type="evidence" value="ECO:0007669"/>
    <property type="project" value="UniProtKB-KW"/>
</dbReference>
<feature type="binding site" evidence="9">
    <location>
        <position position="125"/>
    </location>
    <ligand>
        <name>L-glutamine</name>
        <dbReference type="ChEBI" id="CHEBI:58359"/>
    </ligand>
</feature>
<keyword evidence="8" id="KW-0028">Amino-acid biosynthesis</keyword>
<keyword evidence="12" id="KW-1185">Reference proteome</keyword>
<dbReference type="KEGG" id="nti:DNFV4_03607"/>
<dbReference type="SUPFAM" id="SSF56235">
    <property type="entry name" value="N-terminal nucleophile aminohydrolases (Ntn hydrolases)"/>
    <property type="match status" value="1"/>
</dbReference>
<dbReference type="Gene3D" id="3.40.50.620">
    <property type="entry name" value="HUPs"/>
    <property type="match status" value="1"/>
</dbReference>
<organism evidence="11 12">
    <name type="scientific">Nitrospira tepida</name>
    <dbReference type="NCBI Taxonomy" id="2973512"/>
    <lineage>
        <taxon>Bacteria</taxon>
        <taxon>Pseudomonadati</taxon>
        <taxon>Nitrospirota</taxon>
        <taxon>Nitrospiria</taxon>
        <taxon>Nitrospirales</taxon>
        <taxon>Nitrospiraceae</taxon>
        <taxon>Nitrospira</taxon>
    </lineage>
</organism>
<dbReference type="InterPro" id="IPR017932">
    <property type="entry name" value="GATase_2_dom"/>
</dbReference>
<dbReference type="AlphaFoldDB" id="A0AA86N1Y5"/>
<dbReference type="Pfam" id="PF13537">
    <property type="entry name" value="GATase_7"/>
    <property type="match status" value="1"/>
</dbReference>
<dbReference type="InterPro" id="IPR051786">
    <property type="entry name" value="ASN_synthetase/amidase"/>
</dbReference>
<feature type="domain" description="Glutamine amidotransferase type-2" evidence="10">
    <location>
        <begin position="2"/>
        <end position="239"/>
    </location>
</feature>
<proteinExistence type="inferred from homology"/>
<dbReference type="GO" id="GO:0005829">
    <property type="term" value="C:cytosol"/>
    <property type="evidence" value="ECO:0007669"/>
    <property type="project" value="TreeGrafter"/>
</dbReference>
<evidence type="ECO:0000256" key="8">
    <source>
        <dbReference type="PIRSR" id="PIRSR001589-1"/>
    </source>
</evidence>
<dbReference type="PANTHER" id="PTHR43284:SF1">
    <property type="entry name" value="ASPARAGINE SYNTHETASE"/>
    <property type="match status" value="1"/>
</dbReference>
<comment type="pathway">
    <text evidence="1">Amino-acid biosynthesis; L-asparagine biosynthesis; L-asparagine from L-aspartate (L-Gln route): step 1/1.</text>
</comment>
<dbReference type="PANTHER" id="PTHR43284">
    <property type="entry name" value="ASPARAGINE SYNTHETASE (GLUTAMINE-HYDROLYZING)"/>
    <property type="match status" value="1"/>
</dbReference>
<dbReference type="CDD" id="cd01991">
    <property type="entry name" value="Asn_synthase_B_C"/>
    <property type="match status" value="1"/>
</dbReference>
<evidence type="ECO:0000256" key="4">
    <source>
        <dbReference type="ARBA" id="ARBA00022741"/>
    </source>
</evidence>
<comment type="catalytic activity">
    <reaction evidence="7">
        <text>L-aspartate + L-glutamine + ATP + H2O = L-asparagine + L-glutamate + AMP + diphosphate + H(+)</text>
        <dbReference type="Rhea" id="RHEA:12228"/>
        <dbReference type="ChEBI" id="CHEBI:15377"/>
        <dbReference type="ChEBI" id="CHEBI:15378"/>
        <dbReference type="ChEBI" id="CHEBI:29985"/>
        <dbReference type="ChEBI" id="CHEBI:29991"/>
        <dbReference type="ChEBI" id="CHEBI:30616"/>
        <dbReference type="ChEBI" id="CHEBI:33019"/>
        <dbReference type="ChEBI" id="CHEBI:58048"/>
        <dbReference type="ChEBI" id="CHEBI:58359"/>
        <dbReference type="ChEBI" id="CHEBI:456215"/>
        <dbReference type="EC" id="6.3.5.4"/>
    </reaction>
</comment>
<dbReference type="InterPro" id="IPR006426">
    <property type="entry name" value="Asn_synth_AEB"/>
</dbReference>
<keyword evidence="8" id="KW-0061">Asparagine biosynthesis</keyword>
<dbReference type="EC" id="6.3.5.4" evidence="3"/>
<dbReference type="RefSeq" id="WP_289270162.1">
    <property type="nucleotide sequence ID" value="NZ_OX365700.1"/>
</dbReference>
<dbReference type="SUPFAM" id="SSF52402">
    <property type="entry name" value="Adenine nucleotide alpha hydrolases-like"/>
    <property type="match status" value="1"/>
</dbReference>
<evidence type="ECO:0000259" key="10">
    <source>
        <dbReference type="PROSITE" id="PS51278"/>
    </source>
</evidence>
<sequence length="645" mass="73223">MCGIAGMFRFDRTPLDVKLLEAMTRSLAHRGPDEEGYVLLASDGKSKPVAVVNSLSNSVREIPPEYGVGLGHRRLAVLDLSPLGRQPMASEDGLIWITYNGEVYNYLEIRRELMALGRRFRSVTDTEVVLQAYEEWGIPCLERLNGMFAFAVWDGGRNRLFCARDRLGMKPFYYRVGSNRLIFASEIKALLEDPLLKSSPNVHIIYDFLVLNLQDHTDETFFEGIRQLSPGHFLLAERDKVHVEEWWNVRPRPSQRWSGECTPTAAFTDLFRDAVRIHLRSDVPVGSCLSGGLDSSSIVCTLRQCLPSSEIQTFSAYFKDRGCDERPYIRAVASKARTKCVEIMPDERRLLAEMPAILRAQEEPFAGTSYLAQWEIMRAASQQGVKVLLDGQGGDELLCGYPGYWGSYVGDLIRSGFWRKACSEGSAYIRQQGRLHPTVVSNLARAVLPAHLVSDVRFGLKRHALWLDPDFCAAHRSRDHAGLSYSRECGTALDNHIASYLRTHSLPALLHHEDRSSMAFSVEARLPFLDSNVVEFLLGAPPELKLSRGRSKAILRDALAGVLPPEVAGRVDKMGFSTPQDRWLRETWRPELEILFSSPSFEQRGYWDPKQLRKAYERYCRGEIEIGSSVWRWVCLELWHQRFFS</sequence>
<keyword evidence="6 8" id="KW-0315">Glutamine amidotransferase</keyword>
<dbReference type="GO" id="GO:0004066">
    <property type="term" value="F:asparagine synthase (glutamine-hydrolyzing) activity"/>
    <property type="evidence" value="ECO:0007669"/>
    <property type="project" value="UniProtKB-EC"/>
</dbReference>
<dbReference type="CDD" id="cd00712">
    <property type="entry name" value="AsnB"/>
    <property type="match status" value="1"/>
</dbReference>
<dbReference type="InterPro" id="IPR001962">
    <property type="entry name" value="Asn_synthase"/>
</dbReference>
<dbReference type="Pfam" id="PF00733">
    <property type="entry name" value="Asn_synthase"/>
    <property type="match status" value="1"/>
</dbReference>
<keyword evidence="4 9" id="KW-0547">Nucleotide-binding</keyword>
<reference evidence="11" key="1">
    <citation type="submission" date="2022-10" db="EMBL/GenBank/DDBJ databases">
        <authorList>
            <person name="Koch H."/>
        </authorList>
    </citation>
    <scope>NUCLEOTIDE SEQUENCE</scope>
    <source>
        <strain evidence="11">DNF</strain>
    </source>
</reference>
<accession>A0AA86N1Y5</accession>
<feature type="active site" description="For GATase activity" evidence="8">
    <location>
        <position position="2"/>
    </location>
</feature>
<evidence type="ECO:0000256" key="6">
    <source>
        <dbReference type="ARBA" id="ARBA00022962"/>
    </source>
</evidence>
<dbReference type="PIRSF" id="PIRSF001589">
    <property type="entry name" value="Asn_synthetase_glu-h"/>
    <property type="match status" value="1"/>
</dbReference>
<evidence type="ECO:0000313" key="12">
    <source>
        <dbReference type="Proteomes" id="UP001179121"/>
    </source>
</evidence>
<evidence type="ECO:0000256" key="1">
    <source>
        <dbReference type="ARBA" id="ARBA00005187"/>
    </source>
</evidence>
<dbReference type="Gene3D" id="3.60.20.10">
    <property type="entry name" value="Glutamine Phosphoribosylpyrophosphate, subunit 1, domain 1"/>
    <property type="match status" value="1"/>
</dbReference>
<evidence type="ECO:0000256" key="9">
    <source>
        <dbReference type="PIRSR" id="PIRSR001589-2"/>
    </source>
</evidence>
<dbReference type="EMBL" id="OX365700">
    <property type="protein sequence ID" value="CAI4033174.1"/>
    <property type="molecule type" value="Genomic_DNA"/>
</dbReference>
<name>A0AA86N1Y5_9BACT</name>
<comment type="similarity">
    <text evidence="2">Belongs to the asparagine synthetase family.</text>
</comment>
<dbReference type="InterPro" id="IPR033738">
    <property type="entry name" value="AsnB_N"/>
</dbReference>